<reference evidence="3 4" key="1">
    <citation type="journal article" date="2018" name="J. Microbiol.">
        <title>Baekduia soli gen. nov., sp. nov., a novel bacterium isolated from the soil of Baekdu Mountain and proposal of a novel family name, Baekduiaceae fam. nov.</title>
        <authorList>
            <person name="An D.S."/>
            <person name="Siddiqi M.Z."/>
            <person name="Kim K.H."/>
            <person name="Yu H.S."/>
            <person name="Im W.T."/>
        </authorList>
    </citation>
    <scope>NUCLEOTIDE SEQUENCE [LARGE SCALE GENOMIC DNA]</scope>
    <source>
        <strain evidence="3 4">BR7-21</strain>
    </source>
</reference>
<dbReference type="Gene3D" id="2.40.128.150">
    <property type="entry name" value="Cysteine proteinases"/>
    <property type="match status" value="1"/>
</dbReference>
<accession>A0A5B8U0N8</accession>
<dbReference type="RefSeq" id="WP_146915881.1">
    <property type="nucleotide sequence ID" value="NZ_CP042430.1"/>
</dbReference>
<dbReference type="Proteomes" id="UP000321805">
    <property type="component" value="Chromosome"/>
</dbReference>
<dbReference type="KEGG" id="bsol:FSW04_02470"/>
<dbReference type="AlphaFoldDB" id="A0A5B8U0N8"/>
<keyword evidence="3" id="KW-0808">Transferase</keyword>
<dbReference type="Pfam" id="PF00797">
    <property type="entry name" value="Acetyltransf_2"/>
    <property type="match status" value="1"/>
</dbReference>
<keyword evidence="4" id="KW-1185">Reference proteome</keyword>
<name>A0A5B8U0N8_9ACTN</name>
<dbReference type="PRINTS" id="PR01543">
    <property type="entry name" value="ANATRNSFRASE"/>
</dbReference>
<proteinExistence type="inferred from homology"/>
<comment type="similarity">
    <text evidence="1 2">Belongs to the arylamine N-acetyltransferase family.</text>
</comment>
<protein>
    <submittedName>
        <fullName evidence="3">Arylamine N-acetyltransferase</fullName>
    </submittedName>
</protein>
<dbReference type="SUPFAM" id="SSF54001">
    <property type="entry name" value="Cysteine proteinases"/>
    <property type="match status" value="1"/>
</dbReference>
<organism evidence="3 4">
    <name type="scientific">Baekduia soli</name>
    <dbReference type="NCBI Taxonomy" id="496014"/>
    <lineage>
        <taxon>Bacteria</taxon>
        <taxon>Bacillati</taxon>
        <taxon>Actinomycetota</taxon>
        <taxon>Thermoleophilia</taxon>
        <taxon>Solirubrobacterales</taxon>
        <taxon>Baekduiaceae</taxon>
        <taxon>Baekduia</taxon>
    </lineage>
</organism>
<dbReference type="PANTHER" id="PTHR11786:SF0">
    <property type="entry name" value="ARYLAMINE N-ACETYLTRANSFERASE 4-RELATED"/>
    <property type="match status" value="1"/>
</dbReference>
<evidence type="ECO:0000256" key="2">
    <source>
        <dbReference type="RuleBase" id="RU003452"/>
    </source>
</evidence>
<evidence type="ECO:0000313" key="3">
    <source>
        <dbReference type="EMBL" id="QEC46551.1"/>
    </source>
</evidence>
<dbReference type="InterPro" id="IPR001447">
    <property type="entry name" value="Arylamine_N-AcTrfase"/>
</dbReference>
<dbReference type="OrthoDB" id="7181050at2"/>
<gene>
    <name evidence="3" type="ORF">FSW04_02470</name>
</gene>
<dbReference type="GO" id="GO:0016407">
    <property type="term" value="F:acetyltransferase activity"/>
    <property type="evidence" value="ECO:0007669"/>
    <property type="project" value="InterPro"/>
</dbReference>
<evidence type="ECO:0000256" key="1">
    <source>
        <dbReference type="ARBA" id="ARBA00006547"/>
    </source>
</evidence>
<sequence length="273" mass="29156">MPDPRPLLAHLGLTHRPAADAEGLRAVHRAYVSRVPYEALAVQLGEAGPLDPEALAARILSGRGGYCFEVNTVLHDLLTALGFAVQRRAAIVGDRGAHARGEPVNHLALVVTAAGGEYLADAGWGEGPLDPVPLRPGAFRVGPLAWEVAREDGGWWVGQHRWGSSPGFRFADGALDLAAFAPHHERLSARPDSPFVRTLVVQRPHADRIVTLRARTRTVRGPGHDERAVLAGPQDFTAALRDDFGIPAAALGPRRLARLWALACAQHEAHAGG</sequence>
<dbReference type="Gene3D" id="3.30.2140.10">
    <property type="entry name" value="Arylamine N-acetyltransferase"/>
    <property type="match status" value="1"/>
</dbReference>
<evidence type="ECO:0000313" key="4">
    <source>
        <dbReference type="Proteomes" id="UP000321805"/>
    </source>
</evidence>
<dbReference type="PANTHER" id="PTHR11786">
    <property type="entry name" value="N-HYDROXYARYLAMINE O-ACETYLTRANSFERASE"/>
    <property type="match status" value="1"/>
</dbReference>
<dbReference type="InterPro" id="IPR038765">
    <property type="entry name" value="Papain-like_cys_pep_sf"/>
</dbReference>
<dbReference type="EMBL" id="CP042430">
    <property type="protein sequence ID" value="QEC46551.1"/>
    <property type="molecule type" value="Genomic_DNA"/>
</dbReference>